<name>A0A9W9RQ40_9EURO</name>
<keyword evidence="2" id="KW-1185">Reference proteome</keyword>
<reference evidence="1" key="1">
    <citation type="submission" date="2022-11" db="EMBL/GenBank/DDBJ databases">
        <authorList>
            <person name="Petersen C."/>
        </authorList>
    </citation>
    <scope>NUCLEOTIDE SEQUENCE</scope>
    <source>
        <strain evidence="1">IBT 29864</strain>
    </source>
</reference>
<dbReference type="EMBL" id="JAPZBS010000008">
    <property type="protein sequence ID" value="KAJ5364325.1"/>
    <property type="molecule type" value="Genomic_DNA"/>
</dbReference>
<evidence type="ECO:0000313" key="2">
    <source>
        <dbReference type="Proteomes" id="UP001147782"/>
    </source>
</evidence>
<accession>A0A9W9RQ40</accession>
<evidence type="ECO:0000313" key="1">
    <source>
        <dbReference type="EMBL" id="KAJ5364325.1"/>
    </source>
</evidence>
<protein>
    <submittedName>
        <fullName evidence="1">Uncharacterized protein</fullName>
    </submittedName>
</protein>
<gene>
    <name evidence="1" type="ORF">N7496_010038</name>
</gene>
<dbReference type="AlphaFoldDB" id="A0A9W9RQ40"/>
<comment type="caution">
    <text evidence="1">The sequence shown here is derived from an EMBL/GenBank/DDBJ whole genome shotgun (WGS) entry which is preliminary data.</text>
</comment>
<dbReference type="OrthoDB" id="4360110at2759"/>
<sequence>MSLCNWGLPACHHKVYELVQGTHLNKKEAVCHYEATSDGSYEMLLDALQSYGTLGSLGPRVTMKRKLLQVLYPKYKQVPETHIAWLADAAREMLNPTNLRRLVDFVHYEWDGQLGDTGYCP</sequence>
<organism evidence="1 2">
    <name type="scientific">Penicillium cataractarum</name>
    <dbReference type="NCBI Taxonomy" id="2100454"/>
    <lineage>
        <taxon>Eukaryota</taxon>
        <taxon>Fungi</taxon>
        <taxon>Dikarya</taxon>
        <taxon>Ascomycota</taxon>
        <taxon>Pezizomycotina</taxon>
        <taxon>Eurotiomycetes</taxon>
        <taxon>Eurotiomycetidae</taxon>
        <taxon>Eurotiales</taxon>
        <taxon>Aspergillaceae</taxon>
        <taxon>Penicillium</taxon>
    </lineage>
</organism>
<dbReference type="GeneID" id="81442130"/>
<reference evidence="1" key="2">
    <citation type="journal article" date="2023" name="IMA Fungus">
        <title>Comparative genomic study of the Penicillium genus elucidates a diverse pangenome and 15 lateral gene transfer events.</title>
        <authorList>
            <person name="Petersen C."/>
            <person name="Sorensen T."/>
            <person name="Nielsen M.R."/>
            <person name="Sondergaard T.E."/>
            <person name="Sorensen J.L."/>
            <person name="Fitzpatrick D.A."/>
            <person name="Frisvad J.C."/>
            <person name="Nielsen K.L."/>
        </authorList>
    </citation>
    <scope>NUCLEOTIDE SEQUENCE</scope>
    <source>
        <strain evidence="1">IBT 29864</strain>
    </source>
</reference>
<dbReference type="Proteomes" id="UP001147782">
    <property type="component" value="Unassembled WGS sequence"/>
</dbReference>
<proteinExistence type="predicted"/>
<dbReference type="RefSeq" id="XP_056551951.1">
    <property type="nucleotide sequence ID" value="XM_056702951.1"/>
</dbReference>